<evidence type="ECO:0000313" key="16">
    <source>
        <dbReference type="Proteomes" id="UP000323067"/>
    </source>
</evidence>
<dbReference type="Pfam" id="PF00389">
    <property type="entry name" value="2-Hacid_dh"/>
    <property type="match status" value="1"/>
</dbReference>
<evidence type="ECO:0000256" key="6">
    <source>
        <dbReference type="ARBA" id="ARBA00023002"/>
    </source>
</evidence>
<evidence type="ECO:0000256" key="8">
    <source>
        <dbReference type="ARBA" id="ARBA00023299"/>
    </source>
</evidence>
<keyword evidence="10" id="KW-0028">Amino-acid biosynthesis</keyword>
<keyword evidence="5" id="KW-0007">Acetylation</keyword>
<gene>
    <name evidence="15" type="ORF">A9K55_002473</name>
</gene>
<name>A0A2H4S6Z1_CORMI</name>
<reference evidence="15 16" key="1">
    <citation type="journal article" date="2017" name="BMC Genomics">
        <title>Chromosome level assembly and secondary metabolite potential of the parasitic fungus Cordyceps militaris.</title>
        <authorList>
            <person name="Kramer G.J."/>
            <person name="Nodwell J.R."/>
        </authorList>
    </citation>
    <scope>NUCLEOTIDE SEQUENCE [LARGE SCALE GENOMIC DNA]</scope>
    <source>
        <strain evidence="15 16">ATCC 34164</strain>
    </source>
</reference>
<dbReference type="OrthoDB" id="298012at2759"/>
<evidence type="ECO:0000256" key="3">
    <source>
        <dbReference type="ARBA" id="ARBA00011881"/>
    </source>
</evidence>
<evidence type="ECO:0000256" key="5">
    <source>
        <dbReference type="ARBA" id="ARBA00022990"/>
    </source>
</evidence>
<dbReference type="InterPro" id="IPR006140">
    <property type="entry name" value="D-isomer_DH_NAD-bd"/>
</dbReference>
<dbReference type="GO" id="GO:0004617">
    <property type="term" value="F:phosphoglycerate dehydrogenase activity"/>
    <property type="evidence" value="ECO:0007669"/>
    <property type="project" value="UniProtKB-EC"/>
</dbReference>
<dbReference type="Gene3D" id="3.30.1330.90">
    <property type="entry name" value="D-3-phosphoglycerate dehydrogenase, domain 3"/>
    <property type="match status" value="1"/>
</dbReference>
<comment type="catalytic activity">
    <reaction evidence="9 10">
        <text>(2R)-3-phosphoglycerate + NAD(+) = 3-phosphooxypyruvate + NADH + H(+)</text>
        <dbReference type="Rhea" id="RHEA:12641"/>
        <dbReference type="ChEBI" id="CHEBI:15378"/>
        <dbReference type="ChEBI" id="CHEBI:18110"/>
        <dbReference type="ChEBI" id="CHEBI:57540"/>
        <dbReference type="ChEBI" id="CHEBI:57945"/>
        <dbReference type="ChEBI" id="CHEBI:58272"/>
        <dbReference type="EC" id="1.1.1.95"/>
    </reaction>
</comment>
<sequence length="671" mass="70975">MQYDDEMGQSRLDGAIVSRRDILHCIAYVDVIHPRKSLAAAHQGVVESSHRLVQVSLMLHSPPAAAPMTSIAVDPAPAEAVAAAPPSAGSSRPRILVPEKLSPDGLALLTPHFDVDVRQNVSAEELVRIIPDYQGLLVRSETKVTAEVLRAGSQLKVVARAGVGVDNIDVPAATARGVLVVNSPAGNIVAAAEHTVALLLATARHIGRADRGVKDGRWERAQLVGVEVGRKTLGIVGLGKVGLHVARMAKGLGMAVVAVDPYANPDMAKQAGVELYPALHDMLPVLDFLTIHTPLLATTLDLIGEAELNMMKSTARVLNVARGGVYNEAALLRALDDGCIAGAGLDVFTTEPPAADSVAARLTRHPKVVATPHLGASTVEAQENVSMDVCTQTREILRGGLPTSAVNAPIILPEQYRKLQPSVSLVEKMGRLYSQHFAGSNSTRVGGRTFELVYHGELAGLPNTKPLLAALVKGLVASFSDSNVNIVNATQIAKEKGITVSETHAHDSRNDQTYVNLVSLRSYPDGGGAKGRRAQVIEGYASSNKRLYISRLGRFNATFSPEGTLIILHNYDEPGKIGGVGTVLGSHGINIRFMQVAALGAEFRGDWTPPTDDGLQPSRSQDSLADTAGTHPQQPGDEALMILGIAGNVDKKVMDDLKQAEGVLDVSVVTL</sequence>
<dbReference type="PANTHER" id="PTHR42938:SF22">
    <property type="entry name" value="D-3-PHOSPHOGLYCERATE DEHYDROGENASE"/>
    <property type="match status" value="1"/>
</dbReference>
<dbReference type="Gene3D" id="3.40.50.720">
    <property type="entry name" value="NAD(P)-binding Rossmann-like Domain"/>
    <property type="match status" value="2"/>
</dbReference>
<comment type="similarity">
    <text evidence="2 10">Belongs to the D-isomer specific 2-hydroxyacid dehydrogenase family.</text>
</comment>
<dbReference type="SUPFAM" id="SSF55021">
    <property type="entry name" value="ACT-like"/>
    <property type="match status" value="1"/>
</dbReference>
<keyword evidence="8 10" id="KW-0718">Serine biosynthesis</keyword>
<dbReference type="GO" id="GO:0051287">
    <property type="term" value="F:NAD binding"/>
    <property type="evidence" value="ECO:0007669"/>
    <property type="project" value="UniProtKB-UniRule"/>
</dbReference>
<dbReference type="Gene3D" id="3.30.70.260">
    <property type="match status" value="1"/>
</dbReference>
<dbReference type="AlphaFoldDB" id="A0A2H4S6Z1"/>
<dbReference type="InterPro" id="IPR006139">
    <property type="entry name" value="D-isomer_2_OHA_DH_cat_dom"/>
</dbReference>
<dbReference type="EC" id="1.1.1.95" evidence="10"/>
<dbReference type="Pfam" id="PF02826">
    <property type="entry name" value="2-Hacid_dh_C"/>
    <property type="match status" value="1"/>
</dbReference>
<evidence type="ECO:0000313" key="15">
    <source>
        <dbReference type="EMBL" id="ATY58869.1"/>
    </source>
</evidence>
<evidence type="ECO:0000259" key="13">
    <source>
        <dbReference type="Pfam" id="PF02826"/>
    </source>
</evidence>
<dbReference type="CDD" id="cd04902">
    <property type="entry name" value="ACT_3PGDH-xct"/>
    <property type="match status" value="1"/>
</dbReference>
<dbReference type="FunFam" id="3.40.50.720:FF:000021">
    <property type="entry name" value="D-3-phosphoglycerate dehydrogenase"/>
    <property type="match status" value="1"/>
</dbReference>
<dbReference type="InterPro" id="IPR045865">
    <property type="entry name" value="ACT-like_dom_sf"/>
</dbReference>
<keyword evidence="6 10" id="KW-0560">Oxidoreductase</keyword>
<accession>A0A2H4S6Z1</accession>
<dbReference type="UniPathway" id="UPA00135">
    <property type="reaction ID" value="UER00196"/>
</dbReference>
<evidence type="ECO:0000256" key="2">
    <source>
        <dbReference type="ARBA" id="ARBA00005854"/>
    </source>
</evidence>
<evidence type="ECO:0000256" key="7">
    <source>
        <dbReference type="ARBA" id="ARBA00023027"/>
    </source>
</evidence>
<feature type="region of interest" description="Disordered" evidence="11">
    <location>
        <begin position="607"/>
        <end position="636"/>
    </location>
</feature>
<keyword evidence="4" id="KW-0597">Phosphoprotein</keyword>
<feature type="domain" description="D-isomer specific 2-hydroxyacid dehydrogenase NAD-binding" evidence="13">
    <location>
        <begin position="196"/>
        <end position="375"/>
    </location>
</feature>
<evidence type="ECO:0000256" key="4">
    <source>
        <dbReference type="ARBA" id="ARBA00022553"/>
    </source>
</evidence>
<organism evidence="15 16">
    <name type="scientific">Cordyceps militaris</name>
    <name type="common">Caterpillar fungus</name>
    <name type="synonym">Clavaria militaris</name>
    <dbReference type="NCBI Taxonomy" id="73501"/>
    <lineage>
        <taxon>Eukaryota</taxon>
        <taxon>Fungi</taxon>
        <taxon>Dikarya</taxon>
        <taxon>Ascomycota</taxon>
        <taxon>Pezizomycotina</taxon>
        <taxon>Sordariomycetes</taxon>
        <taxon>Hypocreomycetidae</taxon>
        <taxon>Hypocreales</taxon>
        <taxon>Cordycipitaceae</taxon>
        <taxon>Cordyceps</taxon>
    </lineage>
</organism>
<evidence type="ECO:0000256" key="11">
    <source>
        <dbReference type="SAM" id="MobiDB-lite"/>
    </source>
</evidence>
<dbReference type="CDD" id="cd12173">
    <property type="entry name" value="PGDH_4"/>
    <property type="match status" value="1"/>
</dbReference>
<dbReference type="SUPFAM" id="SSF52283">
    <property type="entry name" value="Formate/glycerate dehydrogenase catalytic domain-like"/>
    <property type="match status" value="1"/>
</dbReference>
<dbReference type="EMBL" id="CP023322">
    <property type="protein sequence ID" value="ATY58869.1"/>
    <property type="molecule type" value="Genomic_DNA"/>
</dbReference>
<protein>
    <recommendedName>
        <fullName evidence="10">D-3-phosphoglycerate dehydrogenase</fullName>
        <ecNumber evidence="10">1.1.1.95</ecNumber>
    </recommendedName>
</protein>
<dbReference type="VEuPathDB" id="FungiDB:A9K55_002473"/>
<dbReference type="InterPro" id="IPR006236">
    <property type="entry name" value="PGDH"/>
</dbReference>
<dbReference type="InterPro" id="IPR045626">
    <property type="entry name" value="PGDH_ASB_dom"/>
</dbReference>
<dbReference type="FunFam" id="3.30.1330.90:FF:000003">
    <property type="entry name" value="D-3-phosphoglycerate dehydrogenase"/>
    <property type="match status" value="1"/>
</dbReference>
<feature type="domain" description="D-3-phosphoglycerate dehydrogenase ASB" evidence="14">
    <location>
        <begin position="418"/>
        <end position="517"/>
    </location>
</feature>
<comment type="pathway">
    <text evidence="1 10">Amino-acid biosynthesis; L-serine biosynthesis; L-serine from 3-phospho-D-glycerate: step 1/3.</text>
</comment>
<evidence type="ECO:0000259" key="14">
    <source>
        <dbReference type="Pfam" id="PF19304"/>
    </source>
</evidence>
<dbReference type="GO" id="GO:0006564">
    <property type="term" value="P:L-serine biosynthetic process"/>
    <property type="evidence" value="ECO:0007669"/>
    <property type="project" value="UniProtKB-KW"/>
</dbReference>
<dbReference type="NCBIfam" id="TIGR01327">
    <property type="entry name" value="PGDH"/>
    <property type="match status" value="1"/>
</dbReference>
<evidence type="ECO:0000256" key="1">
    <source>
        <dbReference type="ARBA" id="ARBA00005216"/>
    </source>
</evidence>
<comment type="subunit">
    <text evidence="3">Homotetramer.</text>
</comment>
<dbReference type="InterPro" id="IPR036291">
    <property type="entry name" value="NAD(P)-bd_dom_sf"/>
</dbReference>
<dbReference type="PANTHER" id="PTHR42938">
    <property type="entry name" value="FORMATE DEHYDROGENASE 1"/>
    <property type="match status" value="1"/>
</dbReference>
<dbReference type="InterPro" id="IPR029009">
    <property type="entry name" value="ASB_dom_sf"/>
</dbReference>
<dbReference type="SUPFAM" id="SSF143548">
    <property type="entry name" value="Serine metabolism enzymes domain"/>
    <property type="match status" value="1"/>
</dbReference>
<evidence type="ECO:0000259" key="12">
    <source>
        <dbReference type="Pfam" id="PF00389"/>
    </source>
</evidence>
<feature type="domain" description="D-isomer specific 2-hydroxyacid dehydrogenase catalytic" evidence="12">
    <location>
        <begin position="95"/>
        <end position="407"/>
    </location>
</feature>
<dbReference type="Proteomes" id="UP000323067">
    <property type="component" value="Chromosome iv"/>
</dbReference>
<evidence type="ECO:0000256" key="10">
    <source>
        <dbReference type="RuleBase" id="RU363003"/>
    </source>
</evidence>
<keyword evidence="7 10" id="KW-0520">NAD</keyword>
<dbReference type="Pfam" id="PF19304">
    <property type="entry name" value="PGDH_inter"/>
    <property type="match status" value="1"/>
</dbReference>
<dbReference type="SUPFAM" id="SSF51735">
    <property type="entry name" value="NAD(P)-binding Rossmann-fold domains"/>
    <property type="match status" value="1"/>
</dbReference>
<evidence type="ECO:0000256" key="9">
    <source>
        <dbReference type="ARBA" id="ARBA00048731"/>
    </source>
</evidence>
<proteinExistence type="inferred from homology"/>
<dbReference type="VEuPathDB" id="FungiDB:CCM_05096"/>